<sequence>MSTDKELFDQMKESYAMNPRPDFVSNTELYLRKAAKKAKRKSSFQLISITSGGLIACIIAMSWLFTFNGKEFIHNTLISVKENTPSSIMNKNEPLIYIYHTHNHESFSSETLSKDPNKAFHHEKNISLVGSRFSQALDKRNISNIHEKGDVMGDLKQKGETYYQSYTVSRELLNNALENNESIKMAFDIHRDSHKRNATTTKINGKDYAKIVFIVSQSSPNYDENLNFAENLHYKVMELYPGLSRGVVIKSDTNKQSTYNQDLKDELVILEIGGFENTLEEEYRTVDALAEVIEEILKTEK</sequence>
<evidence type="ECO:0000313" key="2">
    <source>
        <dbReference type="EMBL" id="MDQ0153957.1"/>
    </source>
</evidence>
<dbReference type="NCBIfam" id="TIGR02867">
    <property type="entry name" value="spore_II_P"/>
    <property type="match status" value="1"/>
</dbReference>
<keyword evidence="1" id="KW-1133">Transmembrane helix</keyword>
<keyword evidence="3" id="KW-1185">Reference proteome</keyword>
<protein>
    <submittedName>
        <fullName evidence="2">Stage II sporulation protein P</fullName>
    </submittedName>
</protein>
<keyword evidence="1" id="KW-0472">Membrane</keyword>
<name>A0ABT9UZ49_9BACL</name>
<gene>
    <name evidence="2" type="ORF">J2S07_000255</name>
</gene>
<comment type="caution">
    <text evidence="2">The sequence shown here is derived from an EMBL/GenBank/DDBJ whole genome shotgun (WGS) entry which is preliminary data.</text>
</comment>
<keyword evidence="1" id="KW-0812">Transmembrane</keyword>
<evidence type="ECO:0000313" key="3">
    <source>
        <dbReference type="Proteomes" id="UP001231362"/>
    </source>
</evidence>
<organism evidence="2 3">
    <name type="scientific">Anoxybacillus andreesenii</name>
    <dbReference type="NCBI Taxonomy" id="1325932"/>
    <lineage>
        <taxon>Bacteria</taxon>
        <taxon>Bacillati</taxon>
        <taxon>Bacillota</taxon>
        <taxon>Bacilli</taxon>
        <taxon>Bacillales</taxon>
        <taxon>Anoxybacillaceae</taxon>
        <taxon>Anoxybacillus</taxon>
    </lineage>
</organism>
<proteinExistence type="predicted"/>
<evidence type="ECO:0000256" key="1">
    <source>
        <dbReference type="SAM" id="Phobius"/>
    </source>
</evidence>
<dbReference type="InterPro" id="IPR010897">
    <property type="entry name" value="Spore_II_P"/>
</dbReference>
<dbReference type="EMBL" id="JAUSTU010000001">
    <property type="protein sequence ID" value="MDQ0153957.1"/>
    <property type="molecule type" value="Genomic_DNA"/>
</dbReference>
<accession>A0ABT9UZ49</accession>
<dbReference type="Pfam" id="PF07454">
    <property type="entry name" value="SpoIIP"/>
    <property type="match status" value="1"/>
</dbReference>
<dbReference type="Proteomes" id="UP001231362">
    <property type="component" value="Unassembled WGS sequence"/>
</dbReference>
<feature type="transmembrane region" description="Helical" evidence="1">
    <location>
        <begin position="46"/>
        <end position="65"/>
    </location>
</feature>
<reference evidence="2 3" key="1">
    <citation type="submission" date="2023-07" db="EMBL/GenBank/DDBJ databases">
        <title>Genomic Encyclopedia of Type Strains, Phase IV (KMG-IV): sequencing the most valuable type-strain genomes for metagenomic binning, comparative biology and taxonomic classification.</title>
        <authorList>
            <person name="Goeker M."/>
        </authorList>
    </citation>
    <scope>NUCLEOTIDE SEQUENCE [LARGE SCALE GENOMIC DNA]</scope>
    <source>
        <strain evidence="2 3">DSM 23948</strain>
    </source>
</reference>
<dbReference type="RefSeq" id="WP_307148578.1">
    <property type="nucleotide sequence ID" value="NZ_JAUSTU010000001.1"/>
</dbReference>